<dbReference type="AlphaFoldDB" id="A0A8J5L5J5"/>
<dbReference type="GO" id="GO:0005634">
    <property type="term" value="C:nucleus"/>
    <property type="evidence" value="ECO:0007669"/>
    <property type="project" value="UniProtKB-SubCell"/>
</dbReference>
<dbReference type="PROSITE" id="PS50090">
    <property type="entry name" value="MYB_LIKE"/>
    <property type="match status" value="2"/>
</dbReference>
<evidence type="ECO:0000256" key="2">
    <source>
        <dbReference type="ARBA" id="ARBA00022737"/>
    </source>
</evidence>
<gene>
    <name evidence="10" type="ORF">ZIOFF_023412</name>
</gene>
<keyword evidence="5" id="KW-0804">Transcription</keyword>
<dbReference type="FunFam" id="1.10.10.60:FF:000001">
    <property type="entry name" value="MYB-related transcription factor"/>
    <property type="match status" value="1"/>
</dbReference>
<feature type="domain" description="HTH myb-type" evidence="9">
    <location>
        <begin position="65"/>
        <end position="115"/>
    </location>
</feature>
<dbReference type="InterPro" id="IPR012870">
    <property type="entry name" value="DUF1666"/>
</dbReference>
<dbReference type="CDD" id="cd00167">
    <property type="entry name" value="SANT"/>
    <property type="match status" value="2"/>
</dbReference>
<evidence type="ECO:0000313" key="10">
    <source>
        <dbReference type="EMBL" id="KAG6513105.1"/>
    </source>
</evidence>
<dbReference type="InterPro" id="IPR009057">
    <property type="entry name" value="Homeodomain-like_sf"/>
</dbReference>
<dbReference type="SUPFAM" id="SSF46689">
    <property type="entry name" value="Homeodomain-like"/>
    <property type="match status" value="1"/>
</dbReference>
<sequence length="926" mass="106131">MGRLPCCDKGVKKGPWTPEEDLLLVSYIQQHGPGNWKTVPTSTGLLRCSKSCRLRWTNYLRPGIKRGNFTDQEEKLIVHLQEILGNRWATIASYLPERTDNDVKNYWNTHLKKKLMKKIQTLNQEGGAVTAALSSTSQPALSKGQWERRVQADIHMAKRALDEALALQDKPTVSPMTMTTATATATYASNAENISRLLQGWMKNKSNSAKTTGSHYSTSTDASSSSAATVAASKGDLSPAMDCSLFKLDSPETDQLNHGDIKIPILTSLFESWLFEEQSMELLLFLFLCEMALFALSFWFLVANSLILLVSFVARRVSRTRTKGSIPEEKWLEFSNHDSSPEKEEPLLSFKFQYQIPDQQKGKSNGEGLLKNEILVEEKPEHYETDTFNELEGDNVSEECSGFDSDSDAISVSDGYSVHDLVVDSDAFSSEEDFEVDELKSDEKTTYPCNEEGGIESVMVTKSQGMHLKYTDSSSDEDDNDEVYLMSHDEALALDNKYSARKEADDCTSSRPLLDPPINAYLRSIAEMDVVQKGGLDEQEHKFEKAQVKGSGDWDCNELETPWEHQELIEQLRMELQKPKNVGLPTILEESESSITVVDESFLNEDTMVEIQKSYWSYRERMRKFDILNYQKMYAIGFLQLKDPPLQPVESGTLGLAFQYNFPQSFWSVRRKSNSNPSEKLIKELQSDLEMVYVGQTCLSWEFLRWQYEKAKEMPQLFDTCGNQTAGEFQQFQVTIQRFKENEAFQGPRLPNYIEYHRLLHNLLLVPVLKEDFFKDKMEDEQVISGKQMEEIMEESIRIFWEFVKADKDETLGFLKGFMGTHVELQSPSDFDLLEDIQADLYKKEKKLKDILRAGNWLIKKLKKPKEGRPNQDLLFSQVDLKLVARVLRMSRITSEQLLWCRKKLSKIKFVERKVIREPSFLLFPC</sequence>
<keyword evidence="3" id="KW-0805">Transcription regulation</keyword>
<reference evidence="10 11" key="1">
    <citation type="submission" date="2020-08" db="EMBL/GenBank/DDBJ databases">
        <title>Plant Genome Project.</title>
        <authorList>
            <person name="Zhang R.-G."/>
        </authorList>
    </citation>
    <scope>NUCLEOTIDE SEQUENCE [LARGE SCALE GENOMIC DNA]</scope>
    <source>
        <tissue evidence="10">Rhizome</tissue>
    </source>
</reference>
<evidence type="ECO:0000313" key="11">
    <source>
        <dbReference type="Proteomes" id="UP000734854"/>
    </source>
</evidence>
<dbReference type="SMART" id="SM00717">
    <property type="entry name" value="SANT"/>
    <property type="match status" value="2"/>
</dbReference>
<dbReference type="Proteomes" id="UP000734854">
    <property type="component" value="Unassembled WGS sequence"/>
</dbReference>
<proteinExistence type="predicted"/>
<dbReference type="PROSITE" id="PS51294">
    <property type="entry name" value="HTH_MYB"/>
    <property type="match status" value="2"/>
</dbReference>
<keyword evidence="7" id="KW-1133">Transmembrane helix</keyword>
<comment type="caution">
    <text evidence="10">The sequence shown here is derived from an EMBL/GenBank/DDBJ whole genome shotgun (WGS) entry which is preliminary data.</text>
</comment>
<evidence type="ECO:0000256" key="3">
    <source>
        <dbReference type="ARBA" id="ARBA00023015"/>
    </source>
</evidence>
<feature type="domain" description="HTH myb-type" evidence="9">
    <location>
        <begin position="8"/>
        <end position="64"/>
    </location>
</feature>
<evidence type="ECO:0000259" key="8">
    <source>
        <dbReference type="PROSITE" id="PS50090"/>
    </source>
</evidence>
<keyword evidence="7" id="KW-0812">Transmembrane</keyword>
<comment type="subcellular location">
    <subcellularLocation>
        <location evidence="1">Nucleus</location>
    </subcellularLocation>
</comment>
<keyword evidence="7" id="KW-0472">Membrane</keyword>
<dbReference type="Pfam" id="PF00249">
    <property type="entry name" value="Myb_DNA-binding"/>
    <property type="match status" value="2"/>
</dbReference>
<evidence type="ECO:0000256" key="4">
    <source>
        <dbReference type="ARBA" id="ARBA00023125"/>
    </source>
</evidence>
<evidence type="ECO:0000256" key="5">
    <source>
        <dbReference type="ARBA" id="ARBA00023163"/>
    </source>
</evidence>
<dbReference type="PANTHER" id="PTHR46741">
    <property type="entry name" value="OS09G0413600 PROTEIN"/>
    <property type="match status" value="1"/>
</dbReference>
<organism evidence="10 11">
    <name type="scientific">Zingiber officinale</name>
    <name type="common">Ginger</name>
    <name type="synonym">Amomum zingiber</name>
    <dbReference type="NCBI Taxonomy" id="94328"/>
    <lineage>
        <taxon>Eukaryota</taxon>
        <taxon>Viridiplantae</taxon>
        <taxon>Streptophyta</taxon>
        <taxon>Embryophyta</taxon>
        <taxon>Tracheophyta</taxon>
        <taxon>Spermatophyta</taxon>
        <taxon>Magnoliopsida</taxon>
        <taxon>Liliopsida</taxon>
        <taxon>Zingiberales</taxon>
        <taxon>Zingiberaceae</taxon>
        <taxon>Zingiber</taxon>
    </lineage>
</organism>
<name>A0A8J5L5J5_ZINOF</name>
<evidence type="ECO:0000259" key="9">
    <source>
        <dbReference type="PROSITE" id="PS51294"/>
    </source>
</evidence>
<feature type="transmembrane region" description="Helical" evidence="7">
    <location>
        <begin position="282"/>
        <end position="313"/>
    </location>
</feature>
<dbReference type="Gene3D" id="1.10.10.60">
    <property type="entry name" value="Homeodomain-like"/>
    <property type="match status" value="2"/>
</dbReference>
<dbReference type="PANTHER" id="PTHR46741:SF2">
    <property type="entry name" value="RIBOSOMAL PROTEIN L34AE"/>
    <property type="match status" value="1"/>
</dbReference>
<feature type="domain" description="Myb-like" evidence="8">
    <location>
        <begin position="8"/>
        <end position="60"/>
    </location>
</feature>
<evidence type="ECO:0000256" key="7">
    <source>
        <dbReference type="SAM" id="Phobius"/>
    </source>
</evidence>
<keyword evidence="2" id="KW-0677">Repeat</keyword>
<dbReference type="GO" id="GO:0003677">
    <property type="term" value="F:DNA binding"/>
    <property type="evidence" value="ECO:0007669"/>
    <property type="project" value="UniProtKB-KW"/>
</dbReference>
<evidence type="ECO:0000256" key="6">
    <source>
        <dbReference type="ARBA" id="ARBA00023242"/>
    </source>
</evidence>
<dbReference type="EMBL" id="JACMSC010000007">
    <property type="protein sequence ID" value="KAG6513105.1"/>
    <property type="molecule type" value="Genomic_DNA"/>
</dbReference>
<keyword evidence="11" id="KW-1185">Reference proteome</keyword>
<protein>
    <submittedName>
        <fullName evidence="10">Uncharacterized protein</fullName>
    </submittedName>
</protein>
<keyword evidence="4" id="KW-0238">DNA-binding</keyword>
<dbReference type="InterPro" id="IPR017930">
    <property type="entry name" value="Myb_dom"/>
</dbReference>
<accession>A0A8J5L5J5</accession>
<dbReference type="InterPro" id="IPR001005">
    <property type="entry name" value="SANT/Myb"/>
</dbReference>
<evidence type="ECO:0000256" key="1">
    <source>
        <dbReference type="ARBA" id="ARBA00004123"/>
    </source>
</evidence>
<dbReference type="Pfam" id="PF07891">
    <property type="entry name" value="DUF1666"/>
    <property type="match status" value="1"/>
</dbReference>
<feature type="domain" description="Myb-like" evidence="8">
    <location>
        <begin position="61"/>
        <end position="111"/>
    </location>
</feature>
<keyword evidence="6" id="KW-0539">Nucleus</keyword>